<dbReference type="InterPro" id="IPR002048">
    <property type="entry name" value="EF_hand_dom"/>
</dbReference>
<evidence type="ECO:0000313" key="6">
    <source>
        <dbReference type="EMBL" id="CEG36301.1"/>
    </source>
</evidence>
<dbReference type="SUPFAM" id="SSF143791">
    <property type="entry name" value="DUSP-like"/>
    <property type="match status" value="1"/>
</dbReference>
<dbReference type="GeneID" id="36397264"/>
<dbReference type="InterPro" id="IPR028889">
    <property type="entry name" value="USP"/>
</dbReference>
<reference evidence="7" key="1">
    <citation type="submission" date="2014-09" db="EMBL/GenBank/DDBJ databases">
        <authorList>
            <person name="Sharma Rahul"/>
            <person name="Thines Marco"/>
        </authorList>
    </citation>
    <scope>NUCLEOTIDE SEQUENCE [LARGE SCALE GENOMIC DNA]</scope>
</reference>
<dbReference type="SMART" id="SM00695">
    <property type="entry name" value="DUSP"/>
    <property type="match status" value="1"/>
</dbReference>
<dbReference type="InterPro" id="IPR018200">
    <property type="entry name" value="USP_CS"/>
</dbReference>
<accession>A0A0P1A7V9</accession>
<dbReference type="PROSITE" id="PS00972">
    <property type="entry name" value="USP_1"/>
    <property type="match status" value="1"/>
</dbReference>
<dbReference type="InterPro" id="IPR050185">
    <property type="entry name" value="Ub_carboxyl-term_hydrolase"/>
</dbReference>
<proteinExistence type="predicted"/>
<dbReference type="Pfam" id="PF06337">
    <property type="entry name" value="DUSP"/>
    <property type="match status" value="1"/>
</dbReference>
<evidence type="ECO:0000259" key="3">
    <source>
        <dbReference type="PROSITE" id="PS50222"/>
    </source>
</evidence>
<organism evidence="6 7">
    <name type="scientific">Plasmopara halstedii</name>
    <name type="common">Downy mildew of sunflower</name>
    <dbReference type="NCBI Taxonomy" id="4781"/>
    <lineage>
        <taxon>Eukaryota</taxon>
        <taxon>Sar</taxon>
        <taxon>Stramenopiles</taxon>
        <taxon>Oomycota</taxon>
        <taxon>Peronosporomycetes</taxon>
        <taxon>Peronosporales</taxon>
        <taxon>Peronosporaceae</taxon>
        <taxon>Plasmopara</taxon>
    </lineage>
</organism>
<dbReference type="OMA" id="HWICERC"/>
<dbReference type="PANTHER" id="PTHR21646">
    <property type="entry name" value="UBIQUITIN CARBOXYL-TERMINAL HYDROLASE"/>
    <property type="match status" value="1"/>
</dbReference>
<dbReference type="InterPro" id="IPR011992">
    <property type="entry name" value="EF-hand-dom_pair"/>
</dbReference>
<feature type="domain" description="DUSP" evidence="5">
    <location>
        <begin position="310"/>
        <end position="453"/>
    </location>
</feature>
<dbReference type="InterPro" id="IPR006615">
    <property type="entry name" value="Pept_C19_DUSP"/>
</dbReference>
<dbReference type="PROSITE" id="PS00973">
    <property type="entry name" value="USP_2"/>
    <property type="match status" value="1"/>
</dbReference>
<dbReference type="Gene3D" id="1.10.238.10">
    <property type="entry name" value="EF-hand"/>
    <property type="match status" value="1"/>
</dbReference>
<dbReference type="PROSITE" id="PS50222">
    <property type="entry name" value="EF_HAND_2"/>
    <property type="match status" value="1"/>
</dbReference>
<dbReference type="Gene3D" id="3.90.70.10">
    <property type="entry name" value="Cysteine proteinases"/>
    <property type="match status" value="2"/>
</dbReference>
<dbReference type="InterPro" id="IPR018247">
    <property type="entry name" value="EF_Hand_1_Ca_BS"/>
</dbReference>
<feature type="domain" description="USP" evidence="4">
    <location>
        <begin position="703"/>
        <end position="1515"/>
    </location>
</feature>
<name>A0A0P1A7V9_PLAHL</name>
<dbReference type="Proteomes" id="UP000054928">
    <property type="component" value="Unassembled WGS sequence"/>
</dbReference>
<dbReference type="InterPro" id="IPR035927">
    <property type="entry name" value="DUSP-like_sf"/>
</dbReference>
<dbReference type="STRING" id="4781.A0A0P1A7V9"/>
<feature type="compositionally biased region" description="Basic and acidic residues" evidence="2">
    <location>
        <begin position="1322"/>
        <end position="1334"/>
    </location>
</feature>
<evidence type="ECO:0000256" key="2">
    <source>
        <dbReference type="SAM" id="MobiDB-lite"/>
    </source>
</evidence>
<feature type="domain" description="EF-hand" evidence="3">
    <location>
        <begin position="176"/>
        <end position="211"/>
    </location>
</feature>
<dbReference type="SUPFAM" id="SSF47473">
    <property type="entry name" value="EF-hand"/>
    <property type="match status" value="1"/>
</dbReference>
<dbReference type="OrthoDB" id="292964at2759"/>
<dbReference type="InterPro" id="IPR038765">
    <property type="entry name" value="Papain-like_cys_pep_sf"/>
</dbReference>
<dbReference type="Gene3D" id="2.30.30.140">
    <property type="match status" value="1"/>
</dbReference>
<evidence type="ECO:0000256" key="1">
    <source>
        <dbReference type="ARBA" id="ARBA00022837"/>
    </source>
</evidence>
<keyword evidence="6" id="KW-0378">Hydrolase</keyword>
<dbReference type="GO" id="GO:0016579">
    <property type="term" value="P:protein deubiquitination"/>
    <property type="evidence" value="ECO:0007669"/>
    <property type="project" value="InterPro"/>
</dbReference>
<protein>
    <submittedName>
        <fullName evidence="6">Ubiquitin carboxyl-terminal hydrolase family protein</fullName>
    </submittedName>
</protein>
<dbReference type="EMBL" id="CCYD01000178">
    <property type="protein sequence ID" value="CEG36301.1"/>
    <property type="molecule type" value="Genomic_DNA"/>
</dbReference>
<dbReference type="InterPro" id="IPR001394">
    <property type="entry name" value="Peptidase_C19_UCH"/>
</dbReference>
<keyword evidence="7" id="KW-1185">Reference proteome</keyword>
<dbReference type="RefSeq" id="XP_024572670.1">
    <property type="nucleotide sequence ID" value="XM_024719290.1"/>
</dbReference>
<dbReference type="PROSITE" id="PS50235">
    <property type="entry name" value="USP_3"/>
    <property type="match status" value="1"/>
</dbReference>
<evidence type="ECO:0000259" key="4">
    <source>
        <dbReference type="PROSITE" id="PS50235"/>
    </source>
</evidence>
<dbReference type="GO" id="GO:0004843">
    <property type="term" value="F:cysteine-type deubiquitinase activity"/>
    <property type="evidence" value="ECO:0007669"/>
    <property type="project" value="InterPro"/>
</dbReference>
<feature type="region of interest" description="Disordered" evidence="2">
    <location>
        <begin position="1322"/>
        <end position="1341"/>
    </location>
</feature>
<dbReference type="Gene3D" id="3.30.2230.10">
    <property type="entry name" value="DUSP-like"/>
    <property type="match status" value="1"/>
</dbReference>
<dbReference type="PROSITE" id="PS00018">
    <property type="entry name" value="EF_HAND_1"/>
    <property type="match status" value="1"/>
</dbReference>
<dbReference type="SUPFAM" id="SSF54001">
    <property type="entry name" value="Cysteine proteinases"/>
    <property type="match status" value="1"/>
</dbReference>
<evidence type="ECO:0000259" key="5">
    <source>
        <dbReference type="PROSITE" id="PS51283"/>
    </source>
</evidence>
<dbReference type="GO" id="GO:0005509">
    <property type="term" value="F:calcium ion binding"/>
    <property type="evidence" value="ECO:0007669"/>
    <property type="project" value="InterPro"/>
</dbReference>
<sequence>MHSSSSPHGRGSLRRFFSRRHRRALTQVPHGVSSHVDPAYGASAQQSLTARTRLLDSWSLPELFALRELVQLAVNNNNAETVGGHHSLISQRTNYSDEVTRSDACSSASSSATTTSVTPPSITSFEDLKRQQQLQTQVNSILIRNKQFHYSRSVDTRLRLDSRRQFVRLFPLLRRTSRGAQRALFRAFDANDTGKVEFEELCEMLAKIRQARNLSVQKMAELAFSWYQADKTEAFLTHLDVKLLAVTALELEGGSKVQEEPGLDLVASLMKLVLGNDQIRVTIEKFCQDMDCKLGAHVLHVLFKPFGVVNALLDEETIVEEVENTRWKAGDTAYVVSSSWWCKWRKYVHPDHCEHVSTMSQPFRSNSDLRGQETGEQQVHEQIKTARKQSLHISERRTRPGPIDNHDICASERLGTLRPWLEESKDFVLVSSIVWKRLVQIYGGGPEFPRHIIEVFSSDEEKMLSWKEDESDRNAGKVAVVSTRGGQLRQYIRVELYPVALQTRLARHDSRHVYLVYSRRFLLPRSSTLKEIVHRMGIFPGINAKEVTLWLRRRRLQSWTRLECDLDASSASLEGLQITSAHEFLVDFRAIDIVEDPQSVAQQRRRISLASIFPRRPFTVAMLQPVGNDFVCCPRSSLITFARTGDWKSLRESTAAEQEAATSLSAISAHAGSKRVLINLAKHMDASRYLRQRLVQHNGLRATGLVNLGNTCFMNSALQCFVHSPVLREYFLSRRFEAEINKKNILGSRGAVTAAYAQLQDSLWREQNQGYLVPSRFRDEFTRARHHFEETRQYDAHEFMVALLDCLHEDLNQGCRAVTASVEDNIQEKSSRCLGFGHFTGGDEVKNNENQQHFAEAKRSILDENQGDAAWREYTRVNSSVVVDLFHGQMRSETVCGSCGERKCTFDPNLFFSLPIPESTFVRVEVSVLLQARTLPGGDSDKHDRDKSLQPVQRGFWLRRGSKVEVLCDRIAAAHGHDRFLLVELRRNRIKRIIEGDEVVDQLAMLVPGSLAAYERAWTLAEIPIIPDAVIKYFSNIFGVLDDSNLNAGRTPSFSDLRVGSRVGARDNHNAWHLGSVIEVSGSNKDGAAHKEGLRVCVHFDALSRKWNKWFTAHDWKTKRLQLLSNLSTKSPEVFEVQVVHRLAFVSSSALSSEAGQTSSGDQSFNNYPTSSQKLNSQHALERWSLDVFGMPLFVTIASNKTANDMHHALLLQTARFWRKYNSNHDFAGSKHDKASELTKLPYEVRVVNLDDLTSERGEPLPMDSSELLQHFSPRSVLALDWADCRDYLKSEIRGPEDVPSEVAEAAETDFDLRSDLEAAVRSEELKEESKDTTLQDDDDSPPVYAVPLTKCMDALMREEAISLEDHWICERCGVPREGTRSCAIWRLPDLVIVQLKRFQYLENQYDQKVRALVDFPLQGLDFSKWMGHQNEGSSVYDLYAVANHVGGLTRGHYTAYCRYDRDFPESSALFQVNEDSSDVQCSELWFRFDDEKVSEIASGDVVTDAAYVLFYKRRRLSPHNVVRYAL</sequence>
<evidence type="ECO:0000313" key="7">
    <source>
        <dbReference type="Proteomes" id="UP000054928"/>
    </source>
</evidence>
<keyword evidence="1" id="KW-0106">Calcium</keyword>
<dbReference type="Pfam" id="PF00443">
    <property type="entry name" value="UCH"/>
    <property type="match status" value="1"/>
</dbReference>
<dbReference type="PROSITE" id="PS51283">
    <property type="entry name" value="DUSP"/>
    <property type="match status" value="1"/>
</dbReference>